<gene>
    <name evidence="8" type="ORF">O6P43_027199</name>
</gene>
<dbReference type="GO" id="GO:0003677">
    <property type="term" value="F:DNA binding"/>
    <property type="evidence" value="ECO:0007669"/>
    <property type="project" value="UniProtKB-KW"/>
</dbReference>
<dbReference type="EMBL" id="JARAOO010000011">
    <property type="protein sequence ID" value="KAJ7951104.1"/>
    <property type="molecule type" value="Genomic_DNA"/>
</dbReference>
<protein>
    <submittedName>
        <fullName evidence="8">ATPase 10, plasma membrane-type-like protein</fullName>
    </submittedName>
</protein>
<dbReference type="SUPFAM" id="SSF54171">
    <property type="entry name" value="DNA-binding domain"/>
    <property type="match status" value="1"/>
</dbReference>
<name>A0AAD7PDN6_QUISA</name>
<evidence type="ECO:0000256" key="4">
    <source>
        <dbReference type="ARBA" id="ARBA00023163"/>
    </source>
</evidence>
<evidence type="ECO:0000256" key="6">
    <source>
        <dbReference type="SAM" id="MobiDB-lite"/>
    </source>
</evidence>
<dbReference type="AlphaFoldDB" id="A0AAD7PDN6"/>
<keyword evidence="5" id="KW-0539">Nucleus</keyword>
<proteinExistence type="predicted"/>
<evidence type="ECO:0000256" key="3">
    <source>
        <dbReference type="ARBA" id="ARBA00023125"/>
    </source>
</evidence>
<dbReference type="GO" id="GO:0005634">
    <property type="term" value="C:nucleus"/>
    <property type="evidence" value="ECO:0007669"/>
    <property type="project" value="UniProtKB-SubCell"/>
</dbReference>
<keyword evidence="4" id="KW-0804">Transcription</keyword>
<organism evidence="8 9">
    <name type="scientific">Quillaja saponaria</name>
    <name type="common">Soap bark tree</name>
    <dbReference type="NCBI Taxonomy" id="32244"/>
    <lineage>
        <taxon>Eukaryota</taxon>
        <taxon>Viridiplantae</taxon>
        <taxon>Streptophyta</taxon>
        <taxon>Embryophyta</taxon>
        <taxon>Tracheophyta</taxon>
        <taxon>Spermatophyta</taxon>
        <taxon>Magnoliopsida</taxon>
        <taxon>eudicotyledons</taxon>
        <taxon>Gunneridae</taxon>
        <taxon>Pentapetalae</taxon>
        <taxon>rosids</taxon>
        <taxon>fabids</taxon>
        <taxon>Fabales</taxon>
        <taxon>Quillajaceae</taxon>
        <taxon>Quillaja</taxon>
    </lineage>
</organism>
<dbReference type="InterPro" id="IPR016177">
    <property type="entry name" value="DNA-bd_dom_sf"/>
</dbReference>
<reference evidence="8" key="1">
    <citation type="journal article" date="2023" name="Science">
        <title>Elucidation of the pathway for biosynthesis of saponin adjuvants from the soapbark tree.</title>
        <authorList>
            <person name="Reed J."/>
            <person name="Orme A."/>
            <person name="El-Demerdash A."/>
            <person name="Owen C."/>
            <person name="Martin L.B.B."/>
            <person name="Misra R.C."/>
            <person name="Kikuchi S."/>
            <person name="Rejzek M."/>
            <person name="Martin A.C."/>
            <person name="Harkess A."/>
            <person name="Leebens-Mack J."/>
            <person name="Louveau T."/>
            <person name="Stephenson M.J."/>
            <person name="Osbourn A."/>
        </authorList>
    </citation>
    <scope>NUCLEOTIDE SEQUENCE</scope>
    <source>
        <strain evidence="8">S10</strain>
    </source>
</reference>
<comment type="caution">
    <text evidence="8">The sequence shown here is derived from an EMBL/GenBank/DDBJ whole genome shotgun (WGS) entry which is preliminary data.</text>
</comment>
<dbReference type="Proteomes" id="UP001163823">
    <property type="component" value="Chromosome 11"/>
</dbReference>
<dbReference type="Gene3D" id="3.30.890.10">
    <property type="entry name" value="Methyl-cpg-binding Protein 2, Chain A"/>
    <property type="match status" value="1"/>
</dbReference>
<evidence type="ECO:0000259" key="7">
    <source>
        <dbReference type="PROSITE" id="PS50982"/>
    </source>
</evidence>
<feature type="domain" description="MBD" evidence="7">
    <location>
        <begin position="51"/>
        <end position="120"/>
    </location>
</feature>
<evidence type="ECO:0000313" key="8">
    <source>
        <dbReference type="EMBL" id="KAJ7951104.1"/>
    </source>
</evidence>
<feature type="region of interest" description="Disordered" evidence="6">
    <location>
        <begin position="140"/>
        <end position="205"/>
    </location>
</feature>
<sequence>MGTRGLGDIFSVSGTLSNSRSNCNIGLKGFSSSEERGDSLDFCCRETYFAEMEHDSKLGPIPSGWSFKIVVLKDGSRSPCYYCPETGQHFYSYNELTRYVNYAMEAQLGIYALNYKSLKLKNKAGAAKLKKEFGLSRRKRKYSSTSSSKSSTVVQGKETMDMSETSDPDYGSEEKSSQTGSEFKDEEQLPDSESTEQDEDDSASA</sequence>
<evidence type="ECO:0000256" key="2">
    <source>
        <dbReference type="ARBA" id="ARBA00023015"/>
    </source>
</evidence>
<evidence type="ECO:0000256" key="1">
    <source>
        <dbReference type="ARBA" id="ARBA00004123"/>
    </source>
</evidence>
<dbReference type="PROSITE" id="PS50982">
    <property type="entry name" value="MBD"/>
    <property type="match status" value="1"/>
</dbReference>
<dbReference type="InterPro" id="IPR001739">
    <property type="entry name" value="Methyl_CpG_DNA-bd"/>
</dbReference>
<comment type="subcellular location">
    <subcellularLocation>
        <location evidence="1">Nucleus</location>
    </subcellularLocation>
</comment>
<accession>A0AAD7PDN6</accession>
<feature type="compositionally biased region" description="Acidic residues" evidence="6">
    <location>
        <begin position="188"/>
        <end position="205"/>
    </location>
</feature>
<keyword evidence="9" id="KW-1185">Reference proteome</keyword>
<keyword evidence="2" id="KW-0805">Transcription regulation</keyword>
<keyword evidence="3" id="KW-0238">DNA-binding</keyword>
<evidence type="ECO:0000256" key="5">
    <source>
        <dbReference type="ARBA" id="ARBA00023242"/>
    </source>
</evidence>
<dbReference type="KEGG" id="qsa:O6P43_027199"/>
<evidence type="ECO:0000313" key="9">
    <source>
        <dbReference type="Proteomes" id="UP001163823"/>
    </source>
</evidence>
<feature type="compositionally biased region" description="Basic and acidic residues" evidence="6">
    <location>
        <begin position="172"/>
        <end position="187"/>
    </location>
</feature>
<feature type="compositionally biased region" description="Low complexity" evidence="6">
    <location>
        <begin position="143"/>
        <end position="152"/>
    </location>
</feature>